<organism evidence="1">
    <name type="scientific">Anguilla anguilla</name>
    <name type="common">European freshwater eel</name>
    <name type="synonym">Muraena anguilla</name>
    <dbReference type="NCBI Taxonomy" id="7936"/>
    <lineage>
        <taxon>Eukaryota</taxon>
        <taxon>Metazoa</taxon>
        <taxon>Chordata</taxon>
        <taxon>Craniata</taxon>
        <taxon>Vertebrata</taxon>
        <taxon>Euteleostomi</taxon>
        <taxon>Actinopterygii</taxon>
        <taxon>Neopterygii</taxon>
        <taxon>Teleostei</taxon>
        <taxon>Anguilliformes</taxon>
        <taxon>Anguillidae</taxon>
        <taxon>Anguilla</taxon>
    </lineage>
</organism>
<dbReference type="EMBL" id="GBXM01041087">
    <property type="protein sequence ID" value="JAH67490.1"/>
    <property type="molecule type" value="Transcribed_RNA"/>
</dbReference>
<reference evidence="1" key="2">
    <citation type="journal article" date="2015" name="Fish Shellfish Immunol.">
        <title>Early steps in the European eel (Anguilla anguilla)-Vibrio vulnificus interaction in the gills: Role of the RtxA13 toxin.</title>
        <authorList>
            <person name="Callol A."/>
            <person name="Pajuelo D."/>
            <person name="Ebbesson L."/>
            <person name="Teles M."/>
            <person name="MacKenzie S."/>
            <person name="Amaro C."/>
        </authorList>
    </citation>
    <scope>NUCLEOTIDE SEQUENCE</scope>
</reference>
<name>A0A0E9UQL0_ANGAN</name>
<evidence type="ECO:0000313" key="1">
    <source>
        <dbReference type="EMBL" id="JAH67490.1"/>
    </source>
</evidence>
<sequence length="34" mass="3714">MYRYSNTMHLQLSSGNNGSKCVTMGGISSSLLYL</sequence>
<dbReference type="AlphaFoldDB" id="A0A0E9UQL0"/>
<protein>
    <submittedName>
        <fullName evidence="1">Uncharacterized protein</fullName>
    </submittedName>
</protein>
<accession>A0A0E9UQL0</accession>
<proteinExistence type="predicted"/>
<reference evidence="1" key="1">
    <citation type="submission" date="2014-11" db="EMBL/GenBank/DDBJ databases">
        <authorList>
            <person name="Amaro Gonzalez C."/>
        </authorList>
    </citation>
    <scope>NUCLEOTIDE SEQUENCE</scope>
</reference>